<gene>
    <name evidence="1" type="ORF">CRG98_007618</name>
</gene>
<reference evidence="1 2" key="1">
    <citation type="submission" date="2017-11" db="EMBL/GenBank/DDBJ databases">
        <title>De-novo sequencing of pomegranate (Punica granatum L.) genome.</title>
        <authorList>
            <person name="Akparov Z."/>
            <person name="Amiraslanov A."/>
            <person name="Hajiyeva S."/>
            <person name="Abbasov M."/>
            <person name="Kaur K."/>
            <person name="Hamwieh A."/>
            <person name="Solovyev V."/>
            <person name="Salamov A."/>
            <person name="Braich B."/>
            <person name="Kosarev P."/>
            <person name="Mahmoud A."/>
            <person name="Hajiyev E."/>
            <person name="Babayeva S."/>
            <person name="Izzatullayeva V."/>
            <person name="Mammadov A."/>
            <person name="Mammadov A."/>
            <person name="Sharifova S."/>
            <person name="Ojaghi J."/>
            <person name="Eynullazada K."/>
            <person name="Bayramov B."/>
            <person name="Abdulazimova A."/>
            <person name="Shahmuradov I."/>
        </authorList>
    </citation>
    <scope>NUCLEOTIDE SEQUENCE [LARGE SCALE GENOMIC DNA]</scope>
    <source>
        <strain evidence="2">cv. AG2017</strain>
        <tissue evidence="1">Leaf</tissue>
    </source>
</reference>
<sequence>MNPEMQSESCSMVLVVLGCVQAYFRVPFTCPRIERPGSPFRKASANVQECPGLSRRLLKCARSFTPPLEHRPIVDPDPAVPPTLVSENKEPPTPMAVSLPPETFLSADSTVHTPPPLAMPAQPPVYTVLPPTVPTMMSAPAPTHTVEPFPFQTSQPHMGLSYQAPLPLNIPPLELGTLIRAALAAPLINFLPKTETEPERRLKKMEETIRALQAGSSRFDYNDSD</sequence>
<evidence type="ECO:0000313" key="1">
    <source>
        <dbReference type="EMBL" id="PKI72002.1"/>
    </source>
</evidence>
<accession>A0A2I0KU57</accession>
<organism evidence="1 2">
    <name type="scientific">Punica granatum</name>
    <name type="common">Pomegranate</name>
    <dbReference type="NCBI Taxonomy" id="22663"/>
    <lineage>
        <taxon>Eukaryota</taxon>
        <taxon>Viridiplantae</taxon>
        <taxon>Streptophyta</taxon>
        <taxon>Embryophyta</taxon>
        <taxon>Tracheophyta</taxon>
        <taxon>Spermatophyta</taxon>
        <taxon>Magnoliopsida</taxon>
        <taxon>eudicotyledons</taxon>
        <taxon>Gunneridae</taxon>
        <taxon>Pentapetalae</taxon>
        <taxon>rosids</taxon>
        <taxon>malvids</taxon>
        <taxon>Myrtales</taxon>
        <taxon>Lythraceae</taxon>
        <taxon>Punica</taxon>
    </lineage>
</organism>
<dbReference type="EMBL" id="PGOL01000344">
    <property type="protein sequence ID" value="PKI72002.1"/>
    <property type="molecule type" value="Genomic_DNA"/>
</dbReference>
<keyword evidence="2" id="KW-1185">Reference proteome</keyword>
<protein>
    <submittedName>
        <fullName evidence="1">Uncharacterized protein</fullName>
    </submittedName>
</protein>
<evidence type="ECO:0000313" key="2">
    <source>
        <dbReference type="Proteomes" id="UP000233551"/>
    </source>
</evidence>
<name>A0A2I0KU57_PUNGR</name>
<dbReference type="Proteomes" id="UP000233551">
    <property type="component" value="Unassembled WGS sequence"/>
</dbReference>
<comment type="caution">
    <text evidence="1">The sequence shown here is derived from an EMBL/GenBank/DDBJ whole genome shotgun (WGS) entry which is preliminary data.</text>
</comment>
<proteinExistence type="predicted"/>
<dbReference type="AlphaFoldDB" id="A0A2I0KU57"/>